<dbReference type="Proteomes" id="UP000650081">
    <property type="component" value="Unassembled WGS sequence"/>
</dbReference>
<protein>
    <submittedName>
        <fullName evidence="2">Uncharacterized protein</fullName>
    </submittedName>
</protein>
<keyword evidence="1" id="KW-1133">Transmembrane helix</keyword>
<proteinExistence type="predicted"/>
<feature type="transmembrane region" description="Helical" evidence="1">
    <location>
        <begin position="7"/>
        <end position="32"/>
    </location>
</feature>
<dbReference type="EMBL" id="JACSIT010000040">
    <property type="protein sequence ID" value="MBC6992951.1"/>
    <property type="molecule type" value="Genomic_DNA"/>
</dbReference>
<evidence type="ECO:0000256" key="1">
    <source>
        <dbReference type="SAM" id="Phobius"/>
    </source>
</evidence>
<comment type="caution">
    <text evidence="2">The sequence shown here is derived from an EMBL/GenBank/DDBJ whole genome shotgun (WGS) entry which is preliminary data.</text>
</comment>
<gene>
    <name evidence="2" type="ORF">H9S92_02130</name>
</gene>
<keyword evidence="1" id="KW-0812">Transmembrane</keyword>
<organism evidence="2 3">
    <name type="scientific">Neolewinella lacunae</name>
    <dbReference type="NCBI Taxonomy" id="1517758"/>
    <lineage>
        <taxon>Bacteria</taxon>
        <taxon>Pseudomonadati</taxon>
        <taxon>Bacteroidota</taxon>
        <taxon>Saprospiria</taxon>
        <taxon>Saprospirales</taxon>
        <taxon>Lewinellaceae</taxon>
        <taxon>Neolewinella</taxon>
    </lineage>
</organism>
<accession>A0A923T6U6</accession>
<keyword evidence="1" id="KW-0472">Membrane</keyword>
<evidence type="ECO:0000313" key="3">
    <source>
        <dbReference type="Proteomes" id="UP000650081"/>
    </source>
</evidence>
<feature type="transmembrane region" description="Helical" evidence="1">
    <location>
        <begin position="125"/>
        <end position="144"/>
    </location>
</feature>
<keyword evidence="3" id="KW-1185">Reference proteome</keyword>
<reference evidence="2" key="1">
    <citation type="submission" date="2020-08" db="EMBL/GenBank/DDBJ databases">
        <title>Lewinella bacteria from marine environments.</title>
        <authorList>
            <person name="Zhong Y."/>
        </authorList>
    </citation>
    <scope>NUCLEOTIDE SEQUENCE</scope>
    <source>
        <strain evidence="2">KCTC 42187</strain>
    </source>
</reference>
<evidence type="ECO:0000313" key="2">
    <source>
        <dbReference type="EMBL" id="MBC6992951.1"/>
    </source>
</evidence>
<dbReference type="RefSeq" id="WP_187465079.1">
    <property type="nucleotide sequence ID" value="NZ_JACSIT010000040.1"/>
</dbReference>
<dbReference type="AlphaFoldDB" id="A0A923T6U6"/>
<sequence>MWDYNKWLQFIGAFTTIVALLFVFSILGFIGYCLADKDLDGFKSAEESILKSMSQIMATQDTVKYPQLNQLYNLTTKLDNDYVTTIEQNYPRLAGLTLIGLLAAIIAAFLNLLAINRGWQNTNTTLKICLVTTLFIFIITHYSLSVFELQEKCEAASVSYDVCKKARKDICQFVQTNGKDFYADSSNISKESFMADIYYRLHLAAEVRIIPNSKNVPNPLAVQKLLNSQMERQ</sequence>
<name>A0A923T6U6_9BACT</name>
<feature type="transmembrane region" description="Helical" evidence="1">
    <location>
        <begin position="93"/>
        <end position="113"/>
    </location>
</feature>